<dbReference type="EMBL" id="JACJVP010000012">
    <property type="protein sequence ID" value="MBB6670921.1"/>
    <property type="molecule type" value="Genomic_DNA"/>
</dbReference>
<proteinExistence type="predicted"/>
<dbReference type="Proteomes" id="UP000547209">
    <property type="component" value="Unassembled WGS sequence"/>
</dbReference>
<evidence type="ECO:0000313" key="1">
    <source>
        <dbReference type="EMBL" id="MBB6670921.1"/>
    </source>
</evidence>
<organism evidence="1 2">
    <name type="scientific">Cohnella nanjingensis</name>
    <dbReference type="NCBI Taxonomy" id="1387779"/>
    <lineage>
        <taxon>Bacteria</taxon>
        <taxon>Bacillati</taxon>
        <taxon>Bacillota</taxon>
        <taxon>Bacilli</taxon>
        <taxon>Bacillales</taxon>
        <taxon>Paenibacillaceae</taxon>
        <taxon>Cohnella</taxon>
    </lineage>
</organism>
<gene>
    <name evidence="1" type="ORF">H7C19_09495</name>
</gene>
<evidence type="ECO:0000313" key="2">
    <source>
        <dbReference type="Proteomes" id="UP000547209"/>
    </source>
</evidence>
<evidence type="ECO:0008006" key="3">
    <source>
        <dbReference type="Google" id="ProtNLM"/>
    </source>
</evidence>
<keyword evidence="2" id="KW-1185">Reference proteome</keyword>
<dbReference type="RefSeq" id="WP_185142408.1">
    <property type="nucleotide sequence ID" value="NZ_JACJVP010000012.1"/>
</dbReference>
<comment type="caution">
    <text evidence="1">The sequence shown here is derived from an EMBL/GenBank/DDBJ whole genome shotgun (WGS) entry which is preliminary data.</text>
</comment>
<sequence length="516" mass="56099">MKKKRMRRIGGVIAALLLTVLVGCQAVGGLNLNDMIVNQLDVKSSEGRGTIEVAFDWDDEGLAAAGEEAKQKIEWFRKITLQIDEMKSDEQKGIYLNGAISFGKGSIPFVLQADKEKMLLRVSGAERPLVLDMAATGGQIPGLGDLGFGDAGKEQAMQEAVKQLVRQAASYLVGHLPNPPVVQVEAASQPINGVQTELTKVHAELNGKELGELVPAFLGSLSQDEEGLRGLVQTVVQWVKDLPPDVKLALGMTDDALPTEADIDEGVQGLLGFLKEARDEVDQAKQDPSWTTAFDDGISLKTDLYVDKSLHVRKSDTELQVAPAAFAESGIPLKGITIRSSQESWNVNGEVALGPVQVPADAITVEQLAAMKPYQLVKQFSVNSVVYGLLKNDLKIDDQSFTLSDEWGVPFATDEDGGVYVPLRETLHQMDISLSYDPVSKKLRFYDEPTMQDATLKVGSANVTVNGTDRAWTYPLVSLDGVVYAYADDLLGLLHAEYKLQEGVYGEQELLITRDL</sequence>
<reference evidence="1 2" key="1">
    <citation type="submission" date="2020-08" db="EMBL/GenBank/DDBJ databases">
        <title>Cohnella phylogeny.</title>
        <authorList>
            <person name="Dunlap C."/>
        </authorList>
    </citation>
    <scope>NUCLEOTIDE SEQUENCE [LARGE SCALE GENOMIC DNA]</scope>
    <source>
        <strain evidence="1 2">DSM 28246</strain>
    </source>
</reference>
<dbReference type="PROSITE" id="PS51257">
    <property type="entry name" value="PROKAR_LIPOPROTEIN"/>
    <property type="match status" value="1"/>
</dbReference>
<dbReference type="SUPFAM" id="SSF55383">
    <property type="entry name" value="Copper amine oxidase, domain N"/>
    <property type="match status" value="1"/>
</dbReference>
<dbReference type="InterPro" id="IPR036582">
    <property type="entry name" value="Mao_N_sf"/>
</dbReference>
<dbReference type="AlphaFoldDB" id="A0A7X0RR15"/>
<name>A0A7X0RR15_9BACL</name>
<accession>A0A7X0RR15</accession>
<protein>
    <recommendedName>
        <fullName evidence="3">Copper amine oxidase-like N-terminal domain-containing protein</fullName>
    </recommendedName>
</protein>